<keyword evidence="5" id="KW-0677">Repeat</keyword>
<keyword evidence="6 8" id="KW-1015">Disulfide bond</keyword>
<dbReference type="InterPro" id="IPR052080">
    <property type="entry name" value="vWF_C/EGF_Fibrillin"/>
</dbReference>
<dbReference type="PROSITE" id="PS50026">
    <property type="entry name" value="EGF_3"/>
    <property type="match status" value="1"/>
</dbReference>
<dbReference type="PANTHER" id="PTHR47333:SF4">
    <property type="entry name" value="EGF-LIKE DOMAIN-CONTAINING PROTEIN"/>
    <property type="match status" value="1"/>
</dbReference>
<dbReference type="InterPro" id="IPR000742">
    <property type="entry name" value="EGF"/>
</dbReference>
<dbReference type="InterPro" id="IPR013032">
    <property type="entry name" value="EGF-like_CS"/>
</dbReference>
<dbReference type="InterPro" id="IPR009030">
    <property type="entry name" value="Growth_fac_rcpt_cys_sf"/>
</dbReference>
<dbReference type="CDD" id="cd00054">
    <property type="entry name" value="EGF_CA"/>
    <property type="match status" value="3"/>
</dbReference>
<dbReference type="Pfam" id="PF12662">
    <property type="entry name" value="cEGF"/>
    <property type="match status" value="1"/>
</dbReference>
<keyword evidence="12" id="KW-1185">Reference proteome</keyword>
<dbReference type="SMART" id="SM00179">
    <property type="entry name" value="EGF_CA"/>
    <property type="match status" value="3"/>
</dbReference>
<keyword evidence="3 8" id="KW-0245">EGF-like domain</keyword>
<evidence type="ECO:0000256" key="4">
    <source>
        <dbReference type="ARBA" id="ARBA00022729"/>
    </source>
</evidence>
<comment type="subcellular location">
    <subcellularLocation>
        <location evidence="1">Secreted</location>
    </subcellularLocation>
</comment>
<dbReference type="InterPro" id="IPR001881">
    <property type="entry name" value="EGF-like_Ca-bd_dom"/>
</dbReference>
<evidence type="ECO:0000256" key="9">
    <source>
        <dbReference type="SAM" id="MobiDB-lite"/>
    </source>
</evidence>
<dbReference type="Proteomes" id="UP001164746">
    <property type="component" value="Chromosome 9"/>
</dbReference>
<keyword evidence="2" id="KW-0964">Secreted</keyword>
<dbReference type="Pfam" id="PF12661">
    <property type="entry name" value="hEGF"/>
    <property type="match status" value="1"/>
</dbReference>
<comment type="caution">
    <text evidence="8">Lacks conserved residue(s) required for the propagation of feature annotation.</text>
</comment>
<feature type="region of interest" description="Disordered" evidence="9">
    <location>
        <begin position="1"/>
        <end position="24"/>
    </location>
</feature>
<dbReference type="PROSITE" id="PS01187">
    <property type="entry name" value="EGF_CA"/>
    <property type="match status" value="2"/>
</dbReference>
<dbReference type="InterPro" id="IPR026823">
    <property type="entry name" value="cEGF"/>
</dbReference>
<evidence type="ECO:0000259" key="10">
    <source>
        <dbReference type="PROSITE" id="PS50026"/>
    </source>
</evidence>
<dbReference type="SMART" id="SM00181">
    <property type="entry name" value="EGF"/>
    <property type="match status" value="3"/>
</dbReference>
<dbReference type="Gene3D" id="2.10.25.10">
    <property type="entry name" value="Laminin"/>
    <property type="match status" value="3"/>
</dbReference>
<sequence>MSTIHADREAQRMSTIHADREAQRMSTIHADREAQRMSTIHADREAQRMSTIDADREAQRMSTIHADREAQRMSTIDADREAQRMSTIDADREAQRECNKALCLNGGECSSSTGNRCNCPAGFQGARCEYDVNECNDNNGGCDHECCNTIGSYVCKCPPGYQLGSDGRACLDIDECISNNGGCQHKCVNENGSYRCECPAGGFVIQIPFLMLQSNTATRVCMTEAGVSMTASTTMDGPPVDAIQATG</sequence>
<organism evidence="11 12">
    <name type="scientific">Mya arenaria</name>
    <name type="common">Soft-shell clam</name>
    <dbReference type="NCBI Taxonomy" id="6604"/>
    <lineage>
        <taxon>Eukaryota</taxon>
        <taxon>Metazoa</taxon>
        <taxon>Spiralia</taxon>
        <taxon>Lophotrochozoa</taxon>
        <taxon>Mollusca</taxon>
        <taxon>Bivalvia</taxon>
        <taxon>Autobranchia</taxon>
        <taxon>Heteroconchia</taxon>
        <taxon>Euheterodonta</taxon>
        <taxon>Imparidentia</taxon>
        <taxon>Neoheterodontei</taxon>
        <taxon>Myida</taxon>
        <taxon>Myoidea</taxon>
        <taxon>Myidae</taxon>
        <taxon>Mya</taxon>
    </lineage>
</organism>
<accession>A0ABY7F3H5</accession>
<evidence type="ECO:0000313" key="12">
    <source>
        <dbReference type="Proteomes" id="UP001164746"/>
    </source>
</evidence>
<keyword evidence="4" id="KW-0732">Signal</keyword>
<evidence type="ECO:0000256" key="1">
    <source>
        <dbReference type="ARBA" id="ARBA00004613"/>
    </source>
</evidence>
<feature type="disulfide bond" evidence="8">
    <location>
        <begin position="119"/>
        <end position="128"/>
    </location>
</feature>
<protein>
    <submittedName>
        <fullName evidence="11">MEGF6-like protein</fullName>
    </submittedName>
</protein>
<dbReference type="PROSITE" id="PS01186">
    <property type="entry name" value="EGF_2"/>
    <property type="match status" value="2"/>
</dbReference>
<evidence type="ECO:0000256" key="7">
    <source>
        <dbReference type="ARBA" id="ARBA00023180"/>
    </source>
</evidence>
<gene>
    <name evidence="11" type="ORF">MAR_005439</name>
</gene>
<name>A0ABY7F3H5_MYAAR</name>
<evidence type="ECO:0000256" key="2">
    <source>
        <dbReference type="ARBA" id="ARBA00022525"/>
    </source>
</evidence>
<dbReference type="SUPFAM" id="SSF57184">
    <property type="entry name" value="Growth factor receptor domain"/>
    <property type="match status" value="1"/>
</dbReference>
<evidence type="ECO:0000256" key="8">
    <source>
        <dbReference type="PROSITE-ProRule" id="PRU00076"/>
    </source>
</evidence>
<keyword evidence="7" id="KW-0325">Glycoprotein</keyword>
<dbReference type="EMBL" id="CP111020">
    <property type="protein sequence ID" value="WAR15334.1"/>
    <property type="molecule type" value="Genomic_DNA"/>
</dbReference>
<reference evidence="11" key="1">
    <citation type="submission" date="2022-11" db="EMBL/GenBank/DDBJ databases">
        <title>Centuries of genome instability and evolution in soft-shell clam transmissible cancer (bioRxiv).</title>
        <authorList>
            <person name="Hart S.F.M."/>
            <person name="Yonemitsu M.A."/>
            <person name="Giersch R.M."/>
            <person name="Beal B.F."/>
            <person name="Arriagada G."/>
            <person name="Davis B.W."/>
            <person name="Ostrander E.A."/>
            <person name="Goff S.P."/>
            <person name="Metzger M.J."/>
        </authorList>
    </citation>
    <scope>NUCLEOTIDE SEQUENCE</scope>
    <source>
        <strain evidence="11">MELC-2E11</strain>
        <tissue evidence="11">Siphon/mantle</tissue>
    </source>
</reference>
<evidence type="ECO:0000256" key="3">
    <source>
        <dbReference type="ARBA" id="ARBA00022536"/>
    </source>
</evidence>
<dbReference type="PROSITE" id="PS00022">
    <property type="entry name" value="EGF_1"/>
    <property type="match status" value="1"/>
</dbReference>
<proteinExistence type="predicted"/>
<evidence type="ECO:0000256" key="5">
    <source>
        <dbReference type="ARBA" id="ARBA00022737"/>
    </source>
</evidence>
<evidence type="ECO:0000313" key="11">
    <source>
        <dbReference type="EMBL" id="WAR15334.1"/>
    </source>
</evidence>
<dbReference type="PANTHER" id="PTHR47333">
    <property type="entry name" value="VON WILLEBRAND FACTOR C AND EGF DOMAIN-CONTAINING PROTEIN"/>
    <property type="match status" value="1"/>
</dbReference>
<feature type="domain" description="EGF-like" evidence="10">
    <location>
        <begin position="94"/>
        <end position="129"/>
    </location>
</feature>
<dbReference type="InterPro" id="IPR018097">
    <property type="entry name" value="EGF_Ca-bd_CS"/>
</dbReference>
<evidence type="ECO:0000256" key="6">
    <source>
        <dbReference type="ARBA" id="ARBA00023157"/>
    </source>
</evidence>